<evidence type="ECO:0000256" key="2">
    <source>
        <dbReference type="SAM" id="Phobius"/>
    </source>
</evidence>
<feature type="region of interest" description="Disordered" evidence="1">
    <location>
        <begin position="123"/>
        <end position="173"/>
    </location>
</feature>
<feature type="transmembrane region" description="Helical" evidence="2">
    <location>
        <begin position="66"/>
        <end position="85"/>
    </location>
</feature>
<keyword evidence="2" id="KW-0472">Membrane</keyword>
<name>A0A0C2FDU4_9ACTN</name>
<reference evidence="4" key="1">
    <citation type="journal article" date="2015" name="Chem. Biol.">
        <title>Structure, bioactivity, and resistance mechanism of streptomonomicin, an unusual lasso Peptide from an understudied halophilic actinomycete.</title>
        <authorList>
            <person name="Metelev M."/>
            <person name="Tietz J.I."/>
            <person name="Melby J.O."/>
            <person name="Blair P.M."/>
            <person name="Zhu L."/>
            <person name="Livnat I."/>
            <person name="Severinov K."/>
            <person name="Mitchell D.A."/>
        </authorList>
    </citation>
    <scope>NUCLEOTIDE SEQUENCE [LARGE SCALE GENOMIC DNA]</scope>
    <source>
        <strain evidence="4">YIM 90003</strain>
    </source>
</reference>
<feature type="compositionally biased region" description="Pro residues" evidence="1">
    <location>
        <begin position="129"/>
        <end position="142"/>
    </location>
</feature>
<organism evidence="3 4">
    <name type="scientific">Streptomonospora alba</name>
    <dbReference type="NCBI Taxonomy" id="183763"/>
    <lineage>
        <taxon>Bacteria</taxon>
        <taxon>Bacillati</taxon>
        <taxon>Actinomycetota</taxon>
        <taxon>Actinomycetes</taxon>
        <taxon>Streptosporangiales</taxon>
        <taxon>Nocardiopsidaceae</taxon>
        <taxon>Streptomonospora</taxon>
    </lineage>
</organism>
<evidence type="ECO:0000313" key="3">
    <source>
        <dbReference type="EMBL" id="KIH97349.1"/>
    </source>
</evidence>
<feature type="compositionally biased region" description="Low complexity" evidence="1">
    <location>
        <begin position="143"/>
        <end position="159"/>
    </location>
</feature>
<feature type="transmembrane region" description="Helical" evidence="2">
    <location>
        <begin position="91"/>
        <end position="114"/>
    </location>
</feature>
<dbReference type="EMBL" id="JROO01000039">
    <property type="protein sequence ID" value="KIH97349.1"/>
    <property type="molecule type" value="Genomic_DNA"/>
</dbReference>
<evidence type="ECO:0000313" key="4">
    <source>
        <dbReference type="Proteomes" id="UP000031675"/>
    </source>
</evidence>
<keyword evidence="4" id="KW-1185">Reference proteome</keyword>
<protein>
    <submittedName>
        <fullName evidence="3">Uncharacterized protein</fullName>
    </submittedName>
</protein>
<evidence type="ECO:0000256" key="1">
    <source>
        <dbReference type="SAM" id="MobiDB-lite"/>
    </source>
</evidence>
<sequence>MRVAQAVCLGFVAVAAVRGLVSIAVALSAGEEEPGYVLGYFGVGPALALVFAGSTAWLIRRPGRFAFAFALVTASGMCLAGLLNLRDAPPVGLLYGALGATALVFVFLSTSFLLGRDEGRAPQAGPYVGPQPYPGQPIPQRPHPQQQWQQQSWQESAPAPQRPQPPHGGPAGR</sequence>
<gene>
    <name evidence="3" type="ORF">LP52_19820</name>
</gene>
<feature type="transmembrane region" description="Helical" evidence="2">
    <location>
        <begin position="38"/>
        <end position="59"/>
    </location>
</feature>
<proteinExistence type="predicted"/>
<keyword evidence="2" id="KW-0812">Transmembrane</keyword>
<dbReference type="AlphaFoldDB" id="A0A0C2FDU4"/>
<feature type="compositionally biased region" description="Pro residues" evidence="1">
    <location>
        <begin position="160"/>
        <end position="173"/>
    </location>
</feature>
<accession>A0A0C2FDU4</accession>
<dbReference type="Proteomes" id="UP000031675">
    <property type="component" value="Unassembled WGS sequence"/>
</dbReference>
<keyword evidence="2" id="KW-1133">Transmembrane helix</keyword>
<comment type="caution">
    <text evidence="3">The sequence shown here is derived from an EMBL/GenBank/DDBJ whole genome shotgun (WGS) entry which is preliminary data.</text>
</comment>